<keyword evidence="8" id="KW-0675">Receptor</keyword>
<dbReference type="InterPro" id="IPR012910">
    <property type="entry name" value="Plug_dom"/>
</dbReference>
<evidence type="ECO:0000256" key="2">
    <source>
        <dbReference type="ARBA" id="ARBA00023136"/>
    </source>
</evidence>
<dbReference type="Proteomes" id="UP001168380">
    <property type="component" value="Unassembled WGS sequence"/>
</dbReference>
<dbReference type="InterPro" id="IPR010104">
    <property type="entry name" value="TonB_rcpt_bac"/>
</dbReference>
<keyword evidence="4" id="KW-0798">TonB box</keyword>
<dbReference type="RefSeq" id="WP_302712194.1">
    <property type="nucleotide sequence ID" value="NZ_JAULRT010000052.1"/>
</dbReference>
<feature type="domain" description="TonB-dependent receptor plug" evidence="7">
    <location>
        <begin position="56"/>
        <end position="170"/>
    </location>
</feature>
<evidence type="ECO:0000256" key="3">
    <source>
        <dbReference type="ARBA" id="ARBA00023237"/>
    </source>
</evidence>
<dbReference type="PANTHER" id="PTHR40980:SF3">
    <property type="entry name" value="TONB-DEPENDENT RECEPTOR-LIKE BETA-BARREL DOMAIN-CONTAINING PROTEIN"/>
    <property type="match status" value="1"/>
</dbReference>
<dbReference type="Pfam" id="PF07715">
    <property type="entry name" value="Plug"/>
    <property type="match status" value="1"/>
</dbReference>
<feature type="chain" id="PRO_5047335351" evidence="5">
    <location>
        <begin position="31"/>
        <end position="1079"/>
    </location>
</feature>
<dbReference type="PANTHER" id="PTHR40980">
    <property type="entry name" value="PLUG DOMAIN-CONTAINING PROTEIN"/>
    <property type="match status" value="1"/>
</dbReference>
<reference evidence="8" key="1">
    <citation type="submission" date="2023-07" db="EMBL/GenBank/DDBJ databases">
        <title>Gilvimarinus algae sp. nov., isolated from the surface of Kelp.</title>
        <authorList>
            <person name="Sun Y.Y."/>
            <person name="Gong Y."/>
            <person name="Du Z.J."/>
        </authorList>
    </citation>
    <scope>NUCLEOTIDE SEQUENCE</scope>
    <source>
        <strain evidence="8">SDUM040014</strain>
    </source>
</reference>
<organism evidence="8 9">
    <name type="scientific">Gilvimarinus algae</name>
    <dbReference type="NCBI Taxonomy" id="3058037"/>
    <lineage>
        <taxon>Bacteria</taxon>
        <taxon>Pseudomonadati</taxon>
        <taxon>Pseudomonadota</taxon>
        <taxon>Gammaproteobacteria</taxon>
        <taxon>Cellvibrionales</taxon>
        <taxon>Cellvibrionaceae</taxon>
        <taxon>Gilvimarinus</taxon>
    </lineage>
</organism>
<dbReference type="SUPFAM" id="SSF56935">
    <property type="entry name" value="Porins"/>
    <property type="match status" value="1"/>
</dbReference>
<evidence type="ECO:0000256" key="4">
    <source>
        <dbReference type="RuleBase" id="RU003357"/>
    </source>
</evidence>
<protein>
    <submittedName>
        <fullName evidence="8">TonB-dependent receptor</fullName>
    </submittedName>
</protein>
<feature type="domain" description="TonB-dependent receptor-like beta-barrel" evidence="6">
    <location>
        <begin position="467"/>
        <end position="1046"/>
    </location>
</feature>
<keyword evidence="3" id="KW-0998">Cell outer membrane</keyword>
<keyword evidence="5" id="KW-0732">Signal</keyword>
<evidence type="ECO:0000259" key="7">
    <source>
        <dbReference type="Pfam" id="PF07715"/>
    </source>
</evidence>
<dbReference type="Pfam" id="PF00593">
    <property type="entry name" value="TonB_dep_Rec_b-barrel"/>
    <property type="match status" value="1"/>
</dbReference>
<comment type="similarity">
    <text evidence="4">Belongs to the TonB-dependent receptor family.</text>
</comment>
<gene>
    <name evidence="8" type="ORF">QWI16_07585</name>
</gene>
<comment type="subcellular location">
    <subcellularLocation>
        <location evidence="1 4">Cell outer membrane</location>
    </subcellularLocation>
</comment>
<sequence>MYKKSNFKRKLIASAVASCAMSGLGTVAVAQEDASMLEEVVVTGIRASLDRAMDIKRDSAGVVDAISAEDIGKFPDSNLAESLQRITGVSIDRRNGEGYQVTVRGFGPQFNLVTVNGRALPTSRINISKSGGGGAAADRGFDMSNIAAEGVSGVQVYKTAQASIPTGGIGATVNLETRRPFDTEGFTATVGAKALHDTTVRVGDDITPEFSTFLSWSNDMFGASVAFTHQERDSAQTGVFTNSYSAYSGAWTDASFIESVPYVSGGSEPSIGAGDVDVFNPPTVGQQTNITQGVRYYHEDRERTRDNAQVTLQFRPMENLTGTLDYTRAEQEVKINGSELSFWFGGGTFPTTDVEFDGHPEAAAPVYLWAENPTGVVRDLGITQNGGGFNNTLESTGINIEFNATDTLTFTLDAHHSESESLPADGMVGGYFNIGLGAQGVYGQGYDMSGDLPLLVGVFEDDHRDGSGDFGLVENELDVGDLGSTVRQIWNPRTTSEMDQIRLDGEWEFSDRGSINFGIESRKMESSQLNSFNQQVLEGNWGVGTPGDVPPEMMDRLDYADLFDGYSTTLDSDAQAFFDQAGVDGNNTGAMAQVFTTGWIAHDTSELGRYLSSNVGLEWEPNPDNNENRTIEEEINAAYIQASYQFDIGDMPLDILAGIRYEETDVTSIGQVAGSTILWQGDNDLTTQAGSVASAPIEIGTGSYDNVLPSIALSLGVTEDVIVRAAYSETISRPSYNNLQAGINGVQAPNGGPTILGAMAGTAQNGNPALDPLESNNYDLSVEWYYGDSSYASIGYFYKDVPNFVGTSVTPTPLNSENTLNPVLDPTNGPRAQAAIDELNSRGIPVNQQSLFRMIASMNLVPGACIEAYNQEGETAANSASCGDPYDAWEYEGTAGWEDNIDLVAVSEGEYMDPTYTANVNFPVGSKSATLDGWELAVQHFFGESGFGVQANYTIVDGDISYDITGSPTASQFALTGLSDSANLVLIYEKNDWSGRLAYNWRDNFLYSTTDAANEPGHTEDYSQIDLNVSYAINDNFTVSFEGLNLTEEDSRNYARTEQQVLRMDILGARYALSARYTF</sequence>
<dbReference type="Gene3D" id="2.170.130.10">
    <property type="entry name" value="TonB-dependent receptor, plug domain"/>
    <property type="match status" value="1"/>
</dbReference>
<dbReference type="InterPro" id="IPR000531">
    <property type="entry name" value="Beta-barrel_TonB"/>
</dbReference>
<dbReference type="InterPro" id="IPR037066">
    <property type="entry name" value="Plug_dom_sf"/>
</dbReference>
<comment type="caution">
    <text evidence="8">The sequence shown here is derived from an EMBL/GenBank/DDBJ whole genome shotgun (WGS) entry which is preliminary data.</text>
</comment>
<keyword evidence="9" id="KW-1185">Reference proteome</keyword>
<evidence type="ECO:0000259" key="6">
    <source>
        <dbReference type="Pfam" id="PF00593"/>
    </source>
</evidence>
<evidence type="ECO:0000256" key="1">
    <source>
        <dbReference type="ARBA" id="ARBA00004442"/>
    </source>
</evidence>
<accession>A0ABT8TI89</accession>
<evidence type="ECO:0000256" key="5">
    <source>
        <dbReference type="SAM" id="SignalP"/>
    </source>
</evidence>
<feature type="signal peptide" evidence="5">
    <location>
        <begin position="1"/>
        <end position="30"/>
    </location>
</feature>
<evidence type="ECO:0000313" key="8">
    <source>
        <dbReference type="EMBL" id="MDO3382032.1"/>
    </source>
</evidence>
<evidence type="ECO:0000313" key="9">
    <source>
        <dbReference type="Proteomes" id="UP001168380"/>
    </source>
</evidence>
<dbReference type="InterPro" id="IPR036942">
    <property type="entry name" value="Beta-barrel_TonB_sf"/>
</dbReference>
<name>A0ABT8TI89_9GAMM</name>
<keyword evidence="2 4" id="KW-0472">Membrane</keyword>
<dbReference type="EMBL" id="JAULRT010000052">
    <property type="protein sequence ID" value="MDO3382032.1"/>
    <property type="molecule type" value="Genomic_DNA"/>
</dbReference>
<dbReference type="Gene3D" id="2.40.170.20">
    <property type="entry name" value="TonB-dependent receptor, beta-barrel domain"/>
    <property type="match status" value="2"/>
</dbReference>
<dbReference type="NCBIfam" id="TIGR01782">
    <property type="entry name" value="TonB-Xanth-Caul"/>
    <property type="match status" value="1"/>
</dbReference>
<proteinExistence type="inferred from homology"/>